<evidence type="ECO:0000313" key="5">
    <source>
        <dbReference type="Proteomes" id="UP001596415"/>
    </source>
</evidence>
<dbReference type="InterPro" id="IPR010221">
    <property type="entry name" value="VCBS_dom"/>
</dbReference>
<dbReference type="RefSeq" id="WP_380216773.1">
    <property type="nucleotide sequence ID" value="NZ_JBHTBN010000001.1"/>
</dbReference>
<evidence type="ECO:0000259" key="3">
    <source>
        <dbReference type="SMART" id="SM00089"/>
    </source>
</evidence>
<proteinExistence type="predicted"/>
<gene>
    <name evidence="4" type="ORF">ACFQO1_04510</name>
</gene>
<dbReference type="NCBIfam" id="NF012211">
    <property type="entry name" value="tand_rpt_95"/>
    <property type="match status" value="8"/>
</dbReference>
<organism evidence="4 5">
    <name type="scientific">Jejudonia soesokkakensis</name>
    <dbReference type="NCBI Taxonomy" id="1323432"/>
    <lineage>
        <taxon>Bacteria</taxon>
        <taxon>Pseudomonadati</taxon>
        <taxon>Bacteroidota</taxon>
        <taxon>Flavobacteriia</taxon>
        <taxon>Flavobacteriales</taxon>
        <taxon>Flavobacteriaceae</taxon>
        <taxon>Jejudonia</taxon>
    </lineage>
</organism>
<comment type="caution">
    <text evidence="4">The sequence shown here is derived from an EMBL/GenBank/DDBJ whole genome shotgun (WGS) entry which is preliminary data.</text>
</comment>
<dbReference type="NCBIfam" id="TIGR01965">
    <property type="entry name" value="VCBS_repeat"/>
    <property type="match status" value="1"/>
</dbReference>
<evidence type="ECO:0000256" key="2">
    <source>
        <dbReference type="SAM" id="SignalP"/>
    </source>
</evidence>
<dbReference type="EMBL" id="JBHTBN010000001">
    <property type="protein sequence ID" value="MFC7356936.1"/>
    <property type="molecule type" value="Genomic_DNA"/>
</dbReference>
<feature type="region of interest" description="Disordered" evidence="1">
    <location>
        <begin position="1138"/>
        <end position="1175"/>
    </location>
</feature>
<feature type="domain" description="PKD/Chitinase" evidence="3">
    <location>
        <begin position="1159"/>
        <end position="1223"/>
    </location>
</feature>
<feature type="domain" description="PKD/Chitinase" evidence="3">
    <location>
        <begin position="1231"/>
        <end position="1305"/>
    </location>
</feature>
<dbReference type="InterPro" id="IPR025667">
    <property type="entry name" value="SprB_repeat"/>
</dbReference>
<dbReference type="SMART" id="SM00089">
    <property type="entry name" value="PKD"/>
    <property type="match status" value="3"/>
</dbReference>
<sequence>MQTFTFVTRNIKSIYRVSLIALIIFTANFTAHAQIGTQSSSVRSGVTFQWSNSQTINGTFNNDNPATIKSITIGDIVYDRFAVPSNYQLTRLGVGENATSSNPNGNAHEVNGVFENGSEVIGTSITATSNINDSTPWDNAAKSAFMDKNLNHYFTANPNGEAFCGTFNSSLRNKAQKQTIYYMPSIPSNEGGILAVTERGGNNCYFVEVYGMLAGSSTETKIGDTFVRNRSGEDLRGGGFSQPSNSSTDYWGSGREQDNGQTIAIALFQLNSVAPVGSRITKIEFTAATRDHGDGKFFILQDYAVNQENDGCEGETQQGNLNDVNSVPSGSTYTLQGPAPAGAASFTLNSNGTYSYTPNPGFTGSASFNYKVTLPAPNQNVKDSATVTLTVNAIPDAPVVEFICGSNANNGKLKVNSPTGSQFEYSLNSGSFQSSREFNNVGAGTYTVKVKNKHTGCIAETSITVTNTTNDAPEAFNDTFSTNPGVPITFNVLADNGTGLDFDPNGDPFSVISNTNPGNGSLTSNGNGNFTFTPSAGFVGTTSFFYTIKDQPTSCSSQAKTDKAEVIINVVNNPTPRGCNCTPLYKESNFVNPIKIAGNNLEVGAVYRFSNVFPTNPYGTTIDALVRIEEFAGGASLLNIDVTSSGLAENFQPRINSTNNNDQSVLFNITFVEGGGNYGDEVEISFYGTPYDIDGDSQDSREYAELSLPDAYFVSNQTELNITQTATKIRGEAMTSTTAPGGDISLDPRWTYSNYWETKSSLNYRIGKLDGNSDRYYSFGVSCADFNDPNSIFITYPTICGTVTDEEGNPLANVNIDITGSDGSSQTVQTNGNGEYLATAAVPDALVDVTYEIRENDLPGYISVSDVDGANDNLITRTIALQSSCGNDFVDGFNLEIELEEKTDILCNGDDTGAITVSATGGVPPYVYTINGGTPQSSPTFENLSAGIYVIEVTDTFDNTDSLSVTLTEPEPISIQITKENASLLGLCQNGEATATPSGGVGPYTFQWSASAGNQTTQTATNLPAGNHTVTVTDANLCTLTQGVVIDCINDCDAVVVVDSKTNVLCAGENTGSATVSASSAASPSSTFTFRWNTTPPQIDAGVTSSTISDLSAGVYTVSVTIDGTLCLPVEQSVTITEPSSPVSVTTTATDESGPTTGDGTATANPSGGTPFNPPAAPYTFSWNTTPVQTTQTITGLSAGDYTVTVTDANGCTAMSTVTVNPGTCRNLAANATPTPVSCNGGNDGTASVSVTGGSGNFTYSWNTTPVQTTQTIIGLTAGTYTVTVTDTTTLCTTTASATVNEPSVLSSGIAVTNVACFGENTGSLDLTVTGGTPGTSGYTFLWSPGGETTEDLFNLTAGTYSVLITDSNGCERTDSATVLQPSEALDISISTQTDIVCNGFGSVTLAATGGTSPYSYSLDGGAPQTSETFNDLAEGTYTVVVTDANGCTEDVSVTILENCTDAVNDINDTFVDLPVSGNVLTNDEDAEGDTQTVTTTGTITTAQGGSVVLNADGSYTYTPPTGYIGEDTFEYSITDDGNPVATDTAIVTIQILPVDTSINSTTANDDIAGTEVDTPVSGNVLVNDIDIQGDGQVVTNVGTFPTTQGGSITIAADGSFTYTPALGFIGEDTFEYFIIDDNLNPATDAAMLTITVDEDPDGDINHTYANDDAYIGIPGATITGNVSDNDSDPEGDAQTVNVTPVQGPVNGSLILNNDGSFTYVPNDPAFTGTDQFIYETCDDGTPVACDRATVYITIGGDPNTTDAIDDINDTLVNTAVSGNVLTNDEDLQGDTQTVTTTGTITTAQGGSVVLNADGSYTYTPPTGFTGTDSFQYSIVDNGNPVATDTANVVIEVRDGNGGNSTIANNDTATTTVDTPVSGNVLVNDIDLEGDDQVVTTVGTFPTTQGGSIDIAADGSFVYTPPAGYIGEDTFTYSIIDDNATPATDDAVLTITVNPGQVNTTDANDDAYAGNQGATISGNVLDNDNDQEGDTQTVNTTPVSGPQFGTLTLNADGTFTYTPNDPNFSGPDSFIYSVCDDGTPQACDQATVSITIFGINTTDAIDDINDTLVNTAVSGNVLTNDEDLQGDTQTVTTTGTI</sequence>
<dbReference type="InterPro" id="IPR008969">
    <property type="entry name" value="CarboxyPept-like_regulatory"/>
</dbReference>
<accession>A0ABW2MTB4</accession>
<dbReference type="Pfam" id="PF17963">
    <property type="entry name" value="Big_9"/>
    <property type="match status" value="8"/>
</dbReference>
<feature type="non-terminal residue" evidence="4">
    <location>
        <position position="2097"/>
    </location>
</feature>
<reference evidence="5" key="1">
    <citation type="journal article" date="2019" name="Int. J. Syst. Evol. Microbiol.">
        <title>The Global Catalogue of Microorganisms (GCM) 10K type strain sequencing project: providing services to taxonomists for standard genome sequencing and annotation.</title>
        <authorList>
            <consortium name="The Broad Institute Genomics Platform"/>
            <consortium name="The Broad Institute Genome Sequencing Center for Infectious Disease"/>
            <person name="Wu L."/>
            <person name="Ma J."/>
        </authorList>
    </citation>
    <scope>NUCLEOTIDE SEQUENCE [LARGE SCALE GENOMIC DNA]</scope>
    <source>
        <strain evidence="5">CGMCC 1.16306</strain>
    </source>
</reference>
<evidence type="ECO:0000256" key="1">
    <source>
        <dbReference type="SAM" id="MobiDB-lite"/>
    </source>
</evidence>
<feature type="compositionally biased region" description="Low complexity" evidence="1">
    <location>
        <begin position="1138"/>
        <end position="1150"/>
    </location>
</feature>
<keyword evidence="5" id="KW-1185">Reference proteome</keyword>
<feature type="domain" description="PKD/Chitinase" evidence="3">
    <location>
        <begin position="321"/>
        <end position="394"/>
    </location>
</feature>
<dbReference type="Proteomes" id="UP001596415">
    <property type="component" value="Unassembled WGS sequence"/>
</dbReference>
<dbReference type="InterPro" id="IPR022409">
    <property type="entry name" value="PKD/Chitinase_dom"/>
</dbReference>
<dbReference type="Pfam" id="PF13573">
    <property type="entry name" value="SprB"/>
    <property type="match status" value="5"/>
</dbReference>
<feature type="region of interest" description="Disordered" evidence="1">
    <location>
        <begin position="233"/>
        <end position="252"/>
    </location>
</feature>
<protein>
    <submittedName>
        <fullName evidence="4">Ig-like domain-containing protein</fullName>
    </submittedName>
</protein>
<dbReference type="Gene3D" id="2.60.40.3440">
    <property type="match status" value="3"/>
</dbReference>
<feature type="chain" id="PRO_5046086358" evidence="2">
    <location>
        <begin position="34"/>
        <end position="2097"/>
    </location>
</feature>
<dbReference type="Gene3D" id="2.60.40.1120">
    <property type="entry name" value="Carboxypeptidase-like, regulatory domain"/>
    <property type="match status" value="1"/>
</dbReference>
<evidence type="ECO:0000313" key="4">
    <source>
        <dbReference type="EMBL" id="MFC7356936.1"/>
    </source>
</evidence>
<feature type="signal peptide" evidence="2">
    <location>
        <begin position="1"/>
        <end position="33"/>
    </location>
</feature>
<feature type="compositionally biased region" description="Polar residues" evidence="1">
    <location>
        <begin position="1151"/>
        <end position="1170"/>
    </location>
</feature>
<dbReference type="Gene3D" id="2.60.40.2810">
    <property type="match status" value="5"/>
</dbReference>
<feature type="compositionally biased region" description="Polar residues" evidence="1">
    <location>
        <begin position="241"/>
        <end position="250"/>
    </location>
</feature>
<dbReference type="Gene3D" id="2.60.40.740">
    <property type="match status" value="2"/>
</dbReference>
<dbReference type="SUPFAM" id="SSF49464">
    <property type="entry name" value="Carboxypeptidase regulatory domain-like"/>
    <property type="match status" value="1"/>
</dbReference>
<name>A0ABW2MTB4_9FLAO</name>
<keyword evidence="2" id="KW-0732">Signal</keyword>